<accession>A0A0E9SYN9</accession>
<reference evidence="1" key="2">
    <citation type="journal article" date="2015" name="Fish Shellfish Immunol.">
        <title>Early steps in the European eel (Anguilla anguilla)-Vibrio vulnificus interaction in the gills: Role of the RtxA13 toxin.</title>
        <authorList>
            <person name="Callol A."/>
            <person name="Pajuelo D."/>
            <person name="Ebbesson L."/>
            <person name="Teles M."/>
            <person name="MacKenzie S."/>
            <person name="Amaro C."/>
        </authorList>
    </citation>
    <scope>NUCLEOTIDE SEQUENCE</scope>
</reference>
<dbReference type="EMBL" id="GBXM01062151">
    <property type="protein sequence ID" value="JAH46426.1"/>
    <property type="molecule type" value="Transcribed_RNA"/>
</dbReference>
<proteinExistence type="predicted"/>
<organism evidence="1">
    <name type="scientific">Anguilla anguilla</name>
    <name type="common">European freshwater eel</name>
    <name type="synonym">Muraena anguilla</name>
    <dbReference type="NCBI Taxonomy" id="7936"/>
    <lineage>
        <taxon>Eukaryota</taxon>
        <taxon>Metazoa</taxon>
        <taxon>Chordata</taxon>
        <taxon>Craniata</taxon>
        <taxon>Vertebrata</taxon>
        <taxon>Euteleostomi</taxon>
        <taxon>Actinopterygii</taxon>
        <taxon>Neopterygii</taxon>
        <taxon>Teleostei</taxon>
        <taxon>Anguilliformes</taxon>
        <taxon>Anguillidae</taxon>
        <taxon>Anguilla</taxon>
    </lineage>
</organism>
<reference evidence="1" key="1">
    <citation type="submission" date="2014-11" db="EMBL/GenBank/DDBJ databases">
        <authorList>
            <person name="Amaro Gonzalez C."/>
        </authorList>
    </citation>
    <scope>NUCLEOTIDE SEQUENCE</scope>
</reference>
<evidence type="ECO:0000313" key="1">
    <source>
        <dbReference type="EMBL" id="JAH46426.1"/>
    </source>
</evidence>
<name>A0A0E9SYN9_ANGAN</name>
<protein>
    <submittedName>
        <fullName evidence="1">Uncharacterized protein</fullName>
    </submittedName>
</protein>
<dbReference type="AlphaFoldDB" id="A0A0E9SYN9"/>
<sequence length="67" mass="7601">MGWCSSTIWTLCVHVPGWEDKGLDLAYYCLSPSPITACCTPQQHTCGMRASKLWHNFVYGFSEISER</sequence>